<evidence type="ECO:0000256" key="5">
    <source>
        <dbReference type="ARBA" id="ARBA00023235"/>
    </source>
</evidence>
<dbReference type="GO" id="GO:0005829">
    <property type="term" value="C:cytosol"/>
    <property type="evidence" value="ECO:0007669"/>
    <property type="project" value="TreeGrafter"/>
</dbReference>
<dbReference type="PANTHER" id="PTHR21197:SF0">
    <property type="entry name" value="UDP-GALACTOPYRANOSE MUTASE"/>
    <property type="match status" value="1"/>
</dbReference>
<dbReference type="InterPro" id="IPR015899">
    <property type="entry name" value="UDP-GalPyranose_mutase_C"/>
</dbReference>
<dbReference type="EC" id="5.4.99.9" evidence="7"/>
<feature type="domain" description="UDP-galactopyranose mutase C-terminal" evidence="6">
    <location>
        <begin position="154"/>
        <end position="360"/>
    </location>
</feature>
<dbReference type="PANTHER" id="PTHR21197">
    <property type="entry name" value="UDP-GALACTOPYRANOSE MUTASE"/>
    <property type="match status" value="1"/>
</dbReference>
<dbReference type="Gene3D" id="3.40.50.720">
    <property type="entry name" value="NAD(P)-binding Rossmann-like Domain"/>
    <property type="match status" value="3"/>
</dbReference>
<dbReference type="EMBL" id="VSSQ01021503">
    <property type="protein sequence ID" value="MPM67127.1"/>
    <property type="molecule type" value="Genomic_DNA"/>
</dbReference>
<dbReference type="NCBIfam" id="TIGR00031">
    <property type="entry name" value="UDP-GALP_mutase"/>
    <property type="match status" value="1"/>
</dbReference>
<comment type="similarity">
    <text evidence="2">Belongs to the UDP-galactopyranose/dTDP-fucopyranose mutase family.</text>
</comment>
<evidence type="ECO:0000256" key="1">
    <source>
        <dbReference type="ARBA" id="ARBA00001974"/>
    </source>
</evidence>
<organism evidence="7">
    <name type="scientific">bioreactor metagenome</name>
    <dbReference type="NCBI Taxonomy" id="1076179"/>
    <lineage>
        <taxon>unclassified sequences</taxon>
        <taxon>metagenomes</taxon>
        <taxon>ecological metagenomes</taxon>
    </lineage>
</organism>
<reference evidence="7" key="1">
    <citation type="submission" date="2019-08" db="EMBL/GenBank/DDBJ databases">
        <authorList>
            <person name="Kucharzyk K."/>
            <person name="Murdoch R.W."/>
            <person name="Higgins S."/>
            <person name="Loffler F."/>
        </authorList>
    </citation>
    <scope>NUCLEOTIDE SEQUENCE</scope>
</reference>
<accession>A0A645BPE6</accession>
<name>A0A645BPE6_9ZZZZ</name>
<dbReference type="SUPFAM" id="SSF51971">
    <property type="entry name" value="Nucleotide-binding domain"/>
    <property type="match status" value="1"/>
</dbReference>
<evidence type="ECO:0000256" key="4">
    <source>
        <dbReference type="ARBA" id="ARBA00022827"/>
    </source>
</evidence>
<dbReference type="Pfam" id="PF13450">
    <property type="entry name" value="NAD_binding_8"/>
    <property type="match status" value="1"/>
</dbReference>
<comment type="caution">
    <text evidence="7">The sequence shown here is derived from an EMBL/GenBank/DDBJ whole genome shotgun (WGS) entry which is preliminary data.</text>
</comment>
<sequence>MLSEFSGFDYLIVGAGFYGAVLAERLANDARARVLIIDRKNHIGGNSFSRIDPATGIEVHCYGSHIFHTADEEVWRYLNRFGAFSNYRHKVLIERCGKIYFMPINLKTINEFYNARLRPGEVAGFIAGEAGNMADPRNLEEKAIALIGRPLYEAFIKTYTAKQWECDPKELPAAIITRLPIRSNYNTDYFNDCFQGIPLDGYGTLFSRMLNHPNIKIMLNTDFNHIRTLIPRDCRIIYTGALDRFFDYRFGALEWRTLRFEWETHPVADYQGAAVMNYGDLEVPYTRIHEFKHYHPERTEVFQRPQTVICKEYSKRYTVEDEAFYPINNERNNQLYARYRDLAAATPGLYAGGRLGAYSYWDMDKACGYALKTYKTLNEKKDL</sequence>
<dbReference type="SUPFAM" id="SSF54373">
    <property type="entry name" value="FAD-linked reductases, C-terminal domain"/>
    <property type="match status" value="1"/>
</dbReference>
<keyword evidence="4" id="KW-0274">FAD</keyword>
<dbReference type="GO" id="GO:0050660">
    <property type="term" value="F:flavin adenine dinucleotide binding"/>
    <property type="evidence" value="ECO:0007669"/>
    <property type="project" value="TreeGrafter"/>
</dbReference>
<dbReference type="InterPro" id="IPR004379">
    <property type="entry name" value="UDP-GALP_mutase"/>
</dbReference>
<dbReference type="GO" id="GO:0008767">
    <property type="term" value="F:UDP-galactopyranose mutase activity"/>
    <property type="evidence" value="ECO:0007669"/>
    <property type="project" value="UniProtKB-EC"/>
</dbReference>
<gene>
    <name evidence="7" type="primary">glf_5</name>
    <name evidence="7" type="ORF">SDC9_114044</name>
</gene>
<proteinExistence type="inferred from homology"/>
<protein>
    <submittedName>
        <fullName evidence="7">UDP-galactopyranose mutase</fullName>
        <ecNumber evidence="7">5.4.99.9</ecNumber>
    </submittedName>
</protein>
<keyword evidence="5 7" id="KW-0413">Isomerase</keyword>
<comment type="cofactor">
    <cofactor evidence="1">
        <name>FAD</name>
        <dbReference type="ChEBI" id="CHEBI:57692"/>
    </cofactor>
</comment>
<evidence type="ECO:0000256" key="3">
    <source>
        <dbReference type="ARBA" id="ARBA00022630"/>
    </source>
</evidence>
<evidence type="ECO:0000313" key="7">
    <source>
        <dbReference type="EMBL" id="MPM67127.1"/>
    </source>
</evidence>
<evidence type="ECO:0000259" key="6">
    <source>
        <dbReference type="Pfam" id="PF03275"/>
    </source>
</evidence>
<evidence type="ECO:0000256" key="2">
    <source>
        <dbReference type="ARBA" id="ARBA00009321"/>
    </source>
</evidence>
<dbReference type="AlphaFoldDB" id="A0A645BPE6"/>
<dbReference type="Pfam" id="PF03275">
    <property type="entry name" value="GLF"/>
    <property type="match status" value="1"/>
</dbReference>
<keyword evidence="3" id="KW-0285">Flavoprotein</keyword>